<reference evidence="9 10" key="1">
    <citation type="submission" date="2019-12" db="EMBL/GenBank/DDBJ databases">
        <title>A genome sequence resource for the geographically widespread anthracnose pathogen Colletotrichum asianum.</title>
        <authorList>
            <person name="Meng Y."/>
        </authorList>
    </citation>
    <scope>NUCLEOTIDE SEQUENCE [LARGE SCALE GENOMIC DNA]</scope>
    <source>
        <strain evidence="9 10">ICMP 18580</strain>
    </source>
</reference>
<evidence type="ECO:0000313" key="10">
    <source>
        <dbReference type="Proteomes" id="UP000434172"/>
    </source>
</evidence>
<dbReference type="EMBL" id="WOWK01000171">
    <property type="protein sequence ID" value="KAF0316099.1"/>
    <property type="molecule type" value="Genomic_DNA"/>
</dbReference>
<evidence type="ECO:0000256" key="1">
    <source>
        <dbReference type="ARBA" id="ARBA00001941"/>
    </source>
</evidence>
<evidence type="ECO:0000313" key="9">
    <source>
        <dbReference type="EMBL" id="KAF0316099.1"/>
    </source>
</evidence>
<dbReference type="PROSITE" id="PS51677">
    <property type="entry name" value="NODB"/>
    <property type="match status" value="1"/>
</dbReference>
<keyword evidence="2" id="KW-0479">Metal-binding</keyword>
<dbReference type="CDD" id="cd10951">
    <property type="entry name" value="CE4_ClCDA_like"/>
    <property type="match status" value="1"/>
</dbReference>
<dbReference type="Proteomes" id="UP000434172">
    <property type="component" value="Unassembled WGS sequence"/>
</dbReference>
<evidence type="ECO:0000256" key="3">
    <source>
        <dbReference type="ARBA" id="ARBA00022729"/>
    </source>
</evidence>
<dbReference type="PANTHER" id="PTHR46471:SF2">
    <property type="entry name" value="CHITIN DEACETYLASE-RELATED"/>
    <property type="match status" value="1"/>
</dbReference>
<accession>A0A8H3VW97</accession>
<dbReference type="Gene3D" id="3.20.20.370">
    <property type="entry name" value="Glycoside hydrolase/deacetylase"/>
    <property type="match status" value="1"/>
</dbReference>
<feature type="domain" description="NodB homology" evidence="8">
    <location>
        <begin position="42"/>
        <end position="232"/>
    </location>
</feature>
<keyword evidence="5" id="KW-0119">Carbohydrate metabolism</keyword>
<keyword evidence="4" id="KW-0378">Hydrolase</keyword>
<dbReference type="GO" id="GO:0016810">
    <property type="term" value="F:hydrolase activity, acting on carbon-nitrogen (but not peptide) bonds"/>
    <property type="evidence" value="ECO:0007669"/>
    <property type="project" value="InterPro"/>
</dbReference>
<evidence type="ECO:0000256" key="5">
    <source>
        <dbReference type="ARBA" id="ARBA00023277"/>
    </source>
</evidence>
<proteinExistence type="predicted"/>
<protein>
    <submittedName>
        <fullName evidence="9">Chitin deacetylase</fullName>
    </submittedName>
</protein>
<gene>
    <name evidence="9" type="ORF">GQ607_016637</name>
</gene>
<keyword evidence="6" id="KW-0170">Cobalt</keyword>
<dbReference type="SUPFAM" id="SSF88713">
    <property type="entry name" value="Glycoside hydrolase/deacetylase"/>
    <property type="match status" value="1"/>
</dbReference>
<dbReference type="GO" id="GO:0005975">
    <property type="term" value="P:carbohydrate metabolic process"/>
    <property type="evidence" value="ECO:0007669"/>
    <property type="project" value="InterPro"/>
</dbReference>
<dbReference type="InterPro" id="IPR011330">
    <property type="entry name" value="Glyco_hydro/deAcase_b/a-brl"/>
</dbReference>
<evidence type="ECO:0000256" key="2">
    <source>
        <dbReference type="ARBA" id="ARBA00022723"/>
    </source>
</evidence>
<sequence>MQITSSLLSAAAVAVLAGTANATPVTRRAAAGQVVSQCVQPGLVALTFDDGPFQFTPQLLDILKQNDVKATFFVNANNFGNIETAPNPDTIRRMRAEGHMVGSHTGTHPDLQTISTADRQAQMVQVEEATRRIDGFAPRYMRAPYLSCQADCQADLGALGYVIVDTNLDSKDYENNTPETTHLSAEKFNNELSADVGANSYIVLSHDVHEQTVVSLVQKMIDTLKGKGYRAVTVGECLGDAPENWYKA</sequence>
<feature type="signal peptide" evidence="7">
    <location>
        <begin position="1"/>
        <end position="22"/>
    </location>
</feature>
<evidence type="ECO:0000256" key="7">
    <source>
        <dbReference type="SAM" id="SignalP"/>
    </source>
</evidence>
<evidence type="ECO:0000256" key="4">
    <source>
        <dbReference type="ARBA" id="ARBA00022801"/>
    </source>
</evidence>
<dbReference type="Pfam" id="PF01522">
    <property type="entry name" value="Polysacc_deac_1"/>
    <property type="match status" value="1"/>
</dbReference>
<keyword evidence="3 7" id="KW-0732">Signal</keyword>
<name>A0A8H3VW97_9PEZI</name>
<dbReference type="AlphaFoldDB" id="A0A8H3VW97"/>
<evidence type="ECO:0000259" key="8">
    <source>
        <dbReference type="PROSITE" id="PS51677"/>
    </source>
</evidence>
<evidence type="ECO:0000256" key="6">
    <source>
        <dbReference type="ARBA" id="ARBA00023285"/>
    </source>
</evidence>
<keyword evidence="10" id="KW-1185">Reference proteome</keyword>
<comment type="caution">
    <text evidence="9">The sequence shown here is derived from an EMBL/GenBank/DDBJ whole genome shotgun (WGS) entry which is preliminary data.</text>
</comment>
<organism evidence="9 10">
    <name type="scientific">Colletotrichum asianum</name>
    <dbReference type="NCBI Taxonomy" id="702518"/>
    <lineage>
        <taxon>Eukaryota</taxon>
        <taxon>Fungi</taxon>
        <taxon>Dikarya</taxon>
        <taxon>Ascomycota</taxon>
        <taxon>Pezizomycotina</taxon>
        <taxon>Sordariomycetes</taxon>
        <taxon>Hypocreomycetidae</taxon>
        <taxon>Glomerellales</taxon>
        <taxon>Glomerellaceae</taxon>
        <taxon>Colletotrichum</taxon>
        <taxon>Colletotrichum gloeosporioides species complex</taxon>
    </lineage>
</organism>
<dbReference type="OrthoDB" id="407355at2759"/>
<dbReference type="InterPro" id="IPR002509">
    <property type="entry name" value="NODB_dom"/>
</dbReference>
<comment type="cofactor">
    <cofactor evidence="1">
        <name>Co(2+)</name>
        <dbReference type="ChEBI" id="CHEBI:48828"/>
    </cofactor>
</comment>
<feature type="chain" id="PRO_5034472427" evidence="7">
    <location>
        <begin position="23"/>
        <end position="248"/>
    </location>
</feature>
<dbReference type="PANTHER" id="PTHR46471">
    <property type="entry name" value="CHITIN DEACETYLASE"/>
    <property type="match status" value="1"/>
</dbReference>
<dbReference type="GO" id="GO:0046872">
    <property type="term" value="F:metal ion binding"/>
    <property type="evidence" value="ECO:0007669"/>
    <property type="project" value="UniProtKB-KW"/>
</dbReference>